<proteinExistence type="predicted"/>
<evidence type="ECO:0000313" key="1">
    <source>
        <dbReference type="EMBL" id="EDR15497.1"/>
    </source>
</evidence>
<keyword evidence="2" id="KW-1185">Reference proteome</keyword>
<dbReference type="AlphaFoldDB" id="B0CPY8"/>
<organism evidence="2">
    <name type="scientific">Laccaria bicolor (strain S238N-H82 / ATCC MYA-4686)</name>
    <name type="common">Bicoloured deceiver</name>
    <name type="synonym">Laccaria laccata var. bicolor</name>
    <dbReference type="NCBI Taxonomy" id="486041"/>
    <lineage>
        <taxon>Eukaryota</taxon>
        <taxon>Fungi</taxon>
        <taxon>Dikarya</taxon>
        <taxon>Basidiomycota</taxon>
        <taxon>Agaricomycotina</taxon>
        <taxon>Agaricomycetes</taxon>
        <taxon>Agaricomycetidae</taxon>
        <taxon>Agaricales</taxon>
        <taxon>Agaricineae</taxon>
        <taxon>Hydnangiaceae</taxon>
        <taxon>Laccaria</taxon>
    </lineage>
</organism>
<evidence type="ECO:0000313" key="2">
    <source>
        <dbReference type="Proteomes" id="UP000001194"/>
    </source>
</evidence>
<sequence>MHLPISSTAVAAGLSRGGLSLVRGLRVAGPGHRLVGFLRVAGPGNSVGGQNPVFGVLLVSVESTHVFSHDIESKLGLRGLFPRFPAHPNIAFLSSSWPVWFKAGHLQENVHALQLHGEPYRTCQTNVVIATVLSPRKVSKKIYFFNSTVIALFEVFES</sequence>
<accession>B0CPY8</accession>
<protein>
    <submittedName>
        <fullName evidence="1">Predicted protein</fullName>
    </submittedName>
</protein>
<dbReference type="HOGENOM" id="CLU_1669661_0_0_1"/>
<reference evidence="1 2" key="1">
    <citation type="journal article" date="2008" name="Nature">
        <title>The genome of Laccaria bicolor provides insights into mycorrhizal symbiosis.</title>
        <authorList>
            <person name="Martin F."/>
            <person name="Aerts A."/>
            <person name="Ahren D."/>
            <person name="Brun A."/>
            <person name="Danchin E.G.J."/>
            <person name="Duchaussoy F."/>
            <person name="Gibon J."/>
            <person name="Kohler A."/>
            <person name="Lindquist E."/>
            <person name="Pereda V."/>
            <person name="Salamov A."/>
            <person name="Shapiro H.J."/>
            <person name="Wuyts J."/>
            <person name="Blaudez D."/>
            <person name="Buee M."/>
            <person name="Brokstein P."/>
            <person name="Canbaeck B."/>
            <person name="Cohen D."/>
            <person name="Courty P.E."/>
            <person name="Coutinho P.M."/>
            <person name="Delaruelle C."/>
            <person name="Detter J.C."/>
            <person name="Deveau A."/>
            <person name="DiFazio S."/>
            <person name="Duplessis S."/>
            <person name="Fraissinet-Tachet L."/>
            <person name="Lucic E."/>
            <person name="Frey-Klett P."/>
            <person name="Fourrey C."/>
            <person name="Feussner I."/>
            <person name="Gay G."/>
            <person name="Grimwood J."/>
            <person name="Hoegger P.J."/>
            <person name="Jain P."/>
            <person name="Kilaru S."/>
            <person name="Labbe J."/>
            <person name="Lin Y.C."/>
            <person name="Legue V."/>
            <person name="Le Tacon F."/>
            <person name="Marmeisse R."/>
            <person name="Melayah D."/>
            <person name="Montanini B."/>
            <person name="Muratet M."/>
            <person name="Nehls U."/>
            <person name="Niculita-Hirzel H."/>
            <person name="Oudot-Le Secq M.P."/>
            <person name="Peter M."/>
            <person name="Quesneville H."/>
            <person name="Rajashekar B."/>
            <person name="Reich M."/>
            <person name="Rouhier N."/>
            <person name="Schmutz J."/>
            <person name="Yin T."/>
            <person name="Chalot M."/>
            <person name="Henrissat B."/>
            <person name="Kuees U."/>
            <person name="Lucas S."/>
            <person name="Van de Peer Y."/>
            <person name="Podila G.K."/>
            <person name="Polle A."/>
            <person name="Pukkila P.J."/>
            <person name="Richardson P.M."/>
            <person name="Rouze P."/>
            <person name="Sanders I.R."/>
            <person name="Stajich J.E."/>
            <person name="Tunlid A."/>
            <person name="Tuskan G."/>
            <person name="Grigoriev I.V."/>
        </authorList>
    </citation>
    <scope>NUCLEOTIDE SEQUENCE [LARGE SCALE GENOMIC DNA]</scope>
    <source>
        <strain evidence="2">S238N-H82 / ATCC MYA-4686</strain>
    </source>
</reference>
<gene>
    <name evidence="1" type="ORF">LACBIDRAFT_321368</name>
</gene>
<dbReference type="RefSeq" id="XP_001873705.1">
    <property type="nucleotide sequence ID" value="XM_001873670.1"/>
</dbReference>
<dbReference type="InParanoid" id="B0CPY8"/>
<dbReference type="GeneID" id="6069461"/>
<dbReference type="KEGG" id="lbc:LACBIDRAFT_321368"/>
<name>B0CPY8_LACBS</name>
<dbReference type="EMBL" id="DS547091">
    <property type="protein sequence ID" value="EDR15497.1"/>
    <property type="molecule type" value="Genomic_DNA"/>
</dbReference>
<dbReference type="Proteomes" id="UP000001194">
    <property type="component" value="Unassembled WGS sequence"/>
</dbReference>